<keyword evidence="1" id="KW-0175">Coiled coil</keyword>
<evidence type="ECO:0000256" key="1">
    <source>
        <dbReference type="SAM" id="Coils"/>
    </source>
</evidence>
<reference evidence="3" key="1">
    <citation type="journal article" date="2021" name="Proc. Natl. Acad. Sci. U.S.A.">
        <title>A Catalog of Tens of Thousands of Viruses from Human Metagenomes Reveals Hidden Associations with Chronic Diseases.</title>
        <authorList>
            <person name="Tisza M.J."/>
            <person name="Buck C.B."/>
        </authorList>
    </citation>
    <scope>NUCLEOTIDE SEQUENCE</scope>
    <source>
        <strain evidence="3">CtoOf8</strain>
    </source>
</reference>
<proteinExistence type="predicted"/>
<organism evidence="3">
    <name type="scientific">Siphoviridae sp. ctoOf8</name>
    <dbReference type="NCBI Taxonomy" id="2825668"/>
    <lineage>
        <taxon>Viruses</taxon>
        <taxon>Duplodnaviria</taxon>
        <taxon>Heunggongvirae</taxon>
        <taxon>Uroviricota</taxon>
        <taxon>Caudoviricetes</taxon>
    </lineage>
</organism>
<dbReference type="Pfam" id="PF07083">
    <property type="entry name" value="DUF1351"/>
    <property type="match status" value="1"/>
</dbReference>
<feature type="coiled-coil region" evidence="1">
    <location>
        <begin position="63"/>
        <end position="129"/>
    </location>
</feature>
<dbReference type="EMBL" id="BK015646">
    <property type="protein sequence ID" value="DAE17767.1"/>
    <property type="molecule type" value="Genomic_DNA"/>
</dbReference>
<feature type="compositionally biased region" description="Basic and acidic residues" evidence="2">
    <location>
        <begin position="233"/>
        <end position="280"/>
    </location>
</feature>
<evidence type="ECO:0008006" key="4">
    <source>
        <dbReference type="Google" id="ProtNLM"/>
    </source>
</evidence>
<evidence type="ECO:0000256" key="2">
    <source>
        <dbReference type="SAM" id="MobiDB-lite"/>
    </source>
</evidence>
<accession>A0A8S5QET3</accession>
<evidence type="ECO:0000313" key="3">
    <source>
        <dbReference type="EMBL" id="DAE17767.1"/>
    </source>
</evidence>
<dbReference type="InterPro" id="IPR009785">
    <property type="entry name" value="Prophage_Lj928_Orf309"/>
</dbReference>
<feature type="region of interest" description="Disordered" evidence="2">
    <location>
        <begin position="233"/>
        <end position="318"/>
    </location>
</feature>
<sequence length="356" mass="41321">MATEEKQVVEETAVAPGKMEFRLISPTESGFLKHIEWNKEELLMAVRNKVASYEGIVYTEETVKSAKNDRAELNNLVKAIDERRKKVKEVINQPYAEFEKELKEITDLIKKQSAEIDEQVKAFETAEKEEKKAKIMEAYENAIGNLEEILPFSKVFDQRYLNKTYKLETAISEVQKRIEQVKTDLETIESVCGTYKLNAKDVYVRTLDLSKAMAEEKRLKDLEEKLEAERIQKKKDEEKRRKAEAERIRREEEQKEIERQKKAEEERIAAEKAEAEKKQSVPEMPQDVPAEQDVVPEKEENVPVQESEPVIDPFAQSQPIPEKKCRAKFFAIGTKDQLKALVEYMKESGIKYGKVE</sequence>
<protein>
    <recommendedName>
        <fullName evidence="4">DUF1351 domain-containing protein</fullName>
    </recommendedName>
</protein>
<name>A0A8S5QET3_9CAUD</name>